<accession>A0A6B0T386</accession>
<evidence type="ECO:0000313" key="3">
    <source>
        <dbReference type="Proteomes" id="UP000437065"/>
    </source>
</evidence>
<dbReference type="Proteomes" id="UP000437065">
    <property type="component" value="Unassembled WGS sequence"/>
</dbReference>
<protein>
    <submittedName>
        <fullName evidence="2">Uncharacterized protein</fullName>
    </submittedName>
</protein>
<proteinExistence type="predicted"/>
<feature type="transmembrane region" description="Helical" evidence="1">
    <location>
        <begin position="41"/>
        <end position="63"/>
    </location>
</feature>
<keyword evidence="1" id="KW-1133">Transmembrane helix</keyword>
<keyword evidence="3" id="KW-1185">Reference proteome</keyword>
<dbReference type="RefSeq" id="WP_159664619.1">
    <property type="nucleotide sequence ID" value="NZ_WUUS01000003.1"/>
</dbReference>
<dbReference type="EMBL" id="WUUS01000003">
    <property type="protein sequence ID" value="MXR40959.1"/>
    <property type="molecule type" value="Genomic_DNA"/>
</dbReference>
<keyword evidence="1" id="KW-0472">Membrane</keyword>
<comment type="caution">
    <text evidence="2">The sequence shown here is derived from an EMBL/GenBank/DDBJ whole genome shotgun (WGS) entry which is preliminary data.</text>
</comment>
<keyword evidence="1" id="KW-0812">Transmembrane</keyword>
<dbReference type="AlphaFoldDB" id="A0A6B0T386"/>
<reference evidence="2 3" key="1">
    <citation type="submission" date="2019-12" db="EMBL/GenBank/DDBJ databases">
        <title>Isolation and characterization of three novel carbon monoxide-oxidizing members of Halobacteria from salione crusts and soils.</title>
        <authorList>
            <person name="Myers M.R."/>
            <person name="King G.M."/>
        </authorList>
    </citation>
    <scope>NUCLEOTIDE SEQUENCE [LARGE SCALE GENOMIC DNA]</scope>
    <source>
        <strain evidence="2 3">WSA2</strain>
    </source>
</reference>
<sequence length="67" mass="6847">MNPRRTVAAYPLQALLAVATVAALVATAVVAAGDAPLSFTLRLAALSTVLFVFAVGFSAGPLAERYL</sequence>
<gene>
    <name evidence="2" type="ORF">GRX01_06340</name>
</gene>
<name>A0A6B0T386_9EURY</name>
<evidence type="ECO:0000256" key="1">
    <source>
        <dbReference type="SAM" id="Phobius"/>
    </source>
</evidence>
<organism evidence="2 3">
    <name type="scientific">Halobaculum saliterrae</name>
    <dbReference type="NCBI Taxonomy" id="2073113"/>
    <lineage>
        <taxon>Archaea</taxon>
        <taxon>Methanobacteriati</taxon>
        <taxon>Methanobacteriota</taxon>
        <taxon>Stenosarchaea group</taxon>
        <taxon>Halobacteria</taxon>
        <taxon>Halobacteriales</taxon>
        <taxon>Haloferacaceae</taxon>
        <taxon>Halobaculum</taxon>
    </lineage>
</organism>
<evidence type="ECO:0000313" key="2">
    <source>
        <dbReference type="EMBL" id="MXR40959.1"/>
    </source>
</evidence>